<dbReference type="AlphaFoldDB" id="A0A1G1YJS4"/>
<name>A0A1G1YJS4_9BACT</name>
<sequence>MDQKTQSISEQGQKNKPSVFLLILTLLMFIIGVVDTISGVPALLISFASLNIGFIIMSAISLIISVGYIIVAGGLLKMKKWSVIVYAVMVIPSTLVVSFNYFSSPEKDITTFVSVGVEIVVLFYILSLYKKFK</sequence>
<evidence type="ECO:0000256" key="1">
    <source>
        <dbReference type="SAM" id="Phobius"/>
    </source>
</evidence>
<protein>
    <submittedName>
        <fullName evidence="2">Uncharacterized protein</fullName>
    </submittedName>
</protein>
<accession>A0A1G1YJS4</accession>
<feature type="transmembrane region" description="Helical" evidence="1">
    <location>
        <begin position="20"/>
        <end position="44"/>
    </location>
</feature>
<organism evidence="2 3">
    <name type="scientific">Candidatus Buchananbacteria bacterium RIFCSPHIGHO2_02_FULL_45_11b</name>
    <dbReference type="NCBI Taxonomy" id="1797541"/>
    <lineage>
        <taxon>Bacteria</taxon>
        <taxon>Candidatus Buchananiibacteriota</taxon>
    </lineage>
</organism>
<feature type="transmembrane region" description="Helical" evidence="1">
    <location>
        <begin position="50"/>
        <end position="71"/>
    </location>
</feature>
<proteinExistence type="predicted"/>
<keyword evidence="1" id="KW-1133">Transmembrane helix</keyword>
<evidence type="ECO:0000313" key="2">
    <source>
        <dbReference type="EMBL" id="OGY52602.1"/>
    </source>
</evidence>
<gene>
    <name evidence="2" type="ORF">A3J65_04165</name>
</gene>
<feature type="transmembrane region" description="Helical" evidence="1">
    <location>
        <begin position="109"/>
        <end position="129"/>
    </location>
</feature>
<reference evidence="2 3" key="1">
    <citation type="journal article" date="2016" name="Nat. Commun.">
        <title>Thousands of microbial genomes shed light on interconnected biogeochemical processes in an aquifer system.</title>
        <authorList>
            <person name="Anantharaman K."/>
            <person name="Brown C.T."/>
            <person name="Hug L.A."/>
            <person name="Sharon I."/>
            <person name="Castelle C.J."/>
            <person name="Probst A.J."/>
            <person name="Thomas B.C."/>
            <person name="Singh A."/>
            <person name="Wilkins M.J."/>
            <person name="Karaoz U."/>
            <person name="Brodie E.L."/>
            <person name="Williams K.H."/>
            <person name="Hubbard S.S."/>
            <person name="Banfield J.F."/>
        </authorList>
    </citation>
    <scope>NUCLEOTIDE SEQUENCE [LARGE SCALE GENOMIC DNA]</scope>
</reference>
<feature type="transmembrane region" description="Helical" evidence="1">
    <location>
        <begin position="83"/>
        <end position="103"/>
    </location>
</feature>
<comment type="caution">
    <text evidence="2">The sequence shown here is derived from an EMBL/GenBank/DDBJ whole genome shotgun (WGS) entry which is preliminary data.</text>
</comment>
<keyword evidence="1" id="KW-0812">Transmembrane</keyword>
<dbReference type="Proteomes" id="UP000178501">
    <property type="component" value="Unassembled WGS sequence"/>
</dbReference>
<evidence type="ECO:0000313" key="3">
    <source>
        <dbReference type="Proteomes" id="UP000178501"/>
    </source>
</evidence>
<dbReference type="EMBL" id="MHIK01000005">
    <property type="protein sequence ID" value="OGY52602.1"/>
    <property type="molecule type" value="Genomic_DNA"/>
</dbReference>
<keyword evidence="1" id="KW-0472">Membrane</keyword>